<reference evidence="2 3" key="1">
    <citation type="submission" date="2016-10" db="EMBL/GenBank/DDBJ databases">
        <authorList>
            <person name="de Groot N.N."/>
        </authorList>
    </citation>
    <scope>NUCLEOTIDE SEQUENCE [LARGE SCALE GENOMIC DNA]</scope>
    <source>
        <strain evidence="2 3">DSM 9179</strain>
    </source>
</reference>
<dbReference type="InterPro" id="IPR029062">
    <property type="entry name" value="Class_I_gatase-like"/>
</dbReference>
<gene>
    <name evidence="2" type="ORF">SAMN05421659_101449</name>
</gene>
<dbReference type="RefSeq" id="WP_092450103.1">
    <property type="nucleotide sequence ID" value="NZ_FOJI01000001.1"/>
</dbReference>
<protein>
    <submittedName>
        <fullName evidence="2">Trehalose utilization protein</fullName>
    </submittedName>
</protein>
<dbReference type="STRING" id="99656.SAMN05421659_101449"/>
<organism evidence="2 3">
    <name type="scientific">[Clostridium] fimetarium</name>
    <dbReference type="NCBI Taxonomy" id="99656"/>
    <lineage>
        <taxon>Bacteria</taxon>
        <taxon>Bacillati</taxon>
        <taxon>Bacillota</taxon>
        <taxon>Clostridia</taxon>
        <taxon>Lachnospirales</taxon>
        <taxon>Lachnospiraceae</taxon>
    </lineage>
</organism>
<dbReference type="SUPFAM" id="SSF52317">
    <property type="entry name" value="Class I glutamine amidotransferase-like"/>
    <property type="match status" value="1"/>
</dbReference>
<dbReference type="OrthoDB" id="252909at2"/>
<name>A0A1I0MFT7_9FIRM</name>
<sequence>MRILIYNEGRDEKIKPEVLQVYPDGIGAILADIIRELPDYELLDILSMYDIEEKLTDEILEMTDVLLYWSHGGNKQFLDELAQRIQSHVLRGMGFVVLHSAIGCKAFKSLMGTTCSIHYRHDDFERMTCCNPQHPIAAGLPLHIELEKEESYGEFIDVPKPDDILYLGWFDSGEVCRSVMTWNRGYGKVVFLQPGHETNPSYHNPLIQQLIRNSCTWATRTFHLPNLPTDFHQDPSLQANL</sequence>
<dbReference type="Proteomes" id="UP000199701">
    <property type="component" value="Unassembled WGS sequence"/>
</dbReference>
<proteinExistence type="predicted"/>
<evidence type="ECO:0000259" key="1">
    <source>
        <dbReference type="Pfam" id="PF06283"/>
    </source>
</evidence>
<evidence type="ECO:0000313" key="2">
    <source>
        <dbReference type="EMBL" id="SEV86666.1"/>
    </source>
</evidence>
<dbReference type="EMBL" id="FOJI01000001">
    <property type="protein sequence ID" value="SEV86666.1"/>
    <property type="molecule type" value="Genomic_DNA"/>
</dbReference>
<dbReference type="AlphaFoldDB" id="A0A1I0MFT7"/>
<evidence type="ECO:0000313" key="3">
    <source>
        <dbReference type="Proteomes" id="UP000199701"/>
    </source>
</evidence>
<accession>A0A1I0MFT7</accession>
<dbReference type="InterPro" id="IPR029010">
    <property type="entry name" value="ThuA-like"/>
</dbReference>
<keyword evidence="3" id="KW-1185">Reference proteome</keyword>
<dbReference type="Gene3D" id="3.40.50.880">
    <property type="match status" value="1"/>
</dbReference>
<dbReference type="Pfam" id="PF06283">
    <property type="entry name" value="ThuA"/>
    <property type="match status" value="1"/>
</dbReference>
<feature type="domain" description="ThuA-like" evidence="1">
    <location>
        <begin position="48"/>
        <end position="218"/>
    </location>
</feature>